<dbReference type="EMBL" id="CP136426">
    <property type="protein sequence ID" value="WOC52198.1"/>
    <property type="molecule type" value="Genomic_DNA"/>
</dbReference>
<organism evidence="1 2">
    <name type="scientific">Bergeyella porcorum</name>
    <dbReference type="NCBI Taxonomy" id="1735111"/>
    <lineage>
        <taxon>Bacteria</taxon>
        <taxon>Pseudomonadati</taxon>
        <taxon>Bacteroidota</taxon>
        <taxon>Flavobacteriia</taxon>
        <taxon>Flavobacteriales</taxon>
        <taxon>Weeksellaceae</taxon>
        <taxon>Bergeyella</taxon>
    </lineage>
</organism>
<evidence type="ECO:0000313" key="1">
    <source>
        <dbReference type="EMBL" id="WOC52198.1"/>
    </source>
</evidence>
<reference evidence="1" key="1">
    <citation type="submission" date="2023-10" db="EMBL/GenBank/DDBJ databases">
        <title>Characterization and whole genome sequencing of a novel strain of Bergeyella porcorum QD2021 isolated from pig.</title>
        <authorList>
            <person name="Liu G."/>
            <person name="Chen C."/>
            <person name="Han X."/>
        </authorList>
    </citation>
    <scope>NUCLEOTIDE SEQUENCE</scope>
    <source>
        <strain evidence="1">QD2021</strain>
    </source>
</reference>
<gene>
    <name evidence="1" type="ORF">BPO_1551</name>
</gene>
<sequence>MVMDSITRKALIVFFADGSVISEKQNDFVIAEVDMERLAQFRTHYQFLSDADDFTLEI</sequence>
<protein>
    <submittedName>
        <fullName evidence="1">Uncharacterized protein</fullName>
    </submittedName>
</protein>
<accession>A0AAU0F310</accession>
<evidence type="ECO:0000313" key="2">
    <source>
        <dbReference type="Proteomes" id="UP001432059"/>
    </source>
</evidence>
<dbReference type="KEGG" id="bpor:BPO_1551"/>
<proteinExistence type="predicted"/>
<dbReference type="Proteomes" id="UP001432059">
    <property type="component" value="Chromosome"/>
</dbReference>
<keyword evidence="2" id="KW-1185">Reference proteome</keyword>
<name>A0AAU0F310_9FLAO</name>
<dbReference type="AlphaFoldDB" id="A0AAU0F310"/>